<gene>
    <name evidence="2" type="ORF">TSUD_237350</name>
</gene>
<organism evidence="2 3">
    <name type="scientific">Trifolium subterraneum</name>
    <name type="common">Subterranean clover</name>
    <dbReference type="NCBI Taxonomy" id="3900"/>
    <lineage>
        <taxon>Eukaryota</taxon>
        <taxon>Viridiplantae</taxon>
        <taxon>Streptophyta</taxon>
        <taxon>Embryophyta</taxon>
        <taxon>Tracheophyta</taxon>
        <taxon>Spermatophyta</taxon>
        <taxon>Magnoliopsida</taxon>
        <taxon>eudicotyledons</taxon>
        <taxon>Gunneridae</taxon>
        <taxon>Pentapetalae</taxon>
        <taxon>rosids</taxon>
        <taxon>fabids</taxon>
        <taxon>Fabales</taxon>
        <taxon>Fabaceae</taxon>
        <taxon>Papilionoideae</taxon>
        <taxon>50 kb inversion clade</taxon>
        <taxon>NPAAA clade</taxon>
        <taxon>Hologalegina</taxon>
        <taxon>IRL clade</taxon>
        <taxon>Trifolieae</taxon>
        <taxon>Trifolium</taxon>
    </lineage>
</organism>
<keyword evidence="1" id="KW-0472">Membrane</keyword>
<evidence type="ECO:0000313" key="3">
    <source>
        <dbReference type="Proteomes" id="UP000242715"/>
    </source>
</evidence>
<accession>A0A2Z6PGQ2</accession>
<keyword evidence="1" id="KW-1133">Transmembrane helix</keyword>
<dbReference type="Proteomes" id="UP000242715">
    <property type="component" value="Unassembled WGS sequence"/>
</dbReference>
<keyword evidence="3" id="KW-1185">Reference proteome</keyword>
<protein>
    <submittedName>
        <fullName evidence="2">Uncharacterized protein</fullName>
    </submittedName>
</protein>
<evidence type="ECO:0000256" key="1">
    <source>
        <dbReference type="SAM" id="Phobius"/>
    </source>
</evidence>
<reference evidence="3" key="1">
    <citation type="journal article" date="2017" name="Front. Plant Sci.">
        <title>Climate Clever Clovers: New Paradigm to Reduce the Environmental Footprint of Ruminants by Breeding Low Methanogenic Forages Utilizing Haplotype Variation.</title>
        <authorList>
            <person name="Kaur P."/>
            <person name="Appels R."/>
            <person name="Bayer P.E."/>
            <person name="Keeble-Gagnere G."/>
            <person name="Wang J."/>
            <person name="Hirakawa H."/>
            <person name="Shirasawa K."/>
            <person name="Vercoe P."/>
            <person name="Stefanova K."/>
            <person name="Durmic Z."/>
            <person name="Nichols P."/>
            <person name="Revell C."/>
            <person name="Isobe S.N."/>
            <person name="Edwards D."/>
            <person name="Erskine W."/>
        </authorList>
    </citation>
    <scope>NUCLEOTIDE SEQUENCE [LARGE SCALE GENOMIC DNA]</scope>
    <source>
        <strain evidence="3">cv. Daliak</strain>
    </source>
</reference>
<name>A0A2Z6PGQ2_TRISU</name>
<dbReference type="EMBL" id="DF974532">
    <property type="protein sequence ID" value="GAU49222.1"/>
    <property type="molecule type" value="Genomic_DNA"/>
</dbReference>
<proteinExistence type="predicted"/>
<evidence type="ECO:0000313" key="2">
    <source>
        <dbReference type="EMBL" id="GAU49222.1"/>
    </source>
</evidence>
<feature type="transmembrane region" description="Helical" evidence="1">
    <location>
        <begin position="105"/>
        <end position="127"/>
    </location>
</feature>
<dbReference type="AlphaFoldDB" id="A0A2Z6PGQ2"/>
<keyword evidence="1" id="KW-0812">Transmembrane</keyword>
<sequence>MPESNLFDNILESLTRAVHRNAAITLSNASKAEIFRLNDDELLDFLNDKLSQLPAAEIDNLFAPIISVLSVFFPRKSEVTPSPPEAPLITLPENHQSAAAWSDDIFLLGFLGCAALTIISQIIFEICQFMSQPRMQVRGLDRPITQQESLKLSKRSPSLLPPKPIYARRAIVFPKGLKVFGEPYIRKTNIVFRQVYSTEEWLSGHAPYVV</sequence>